<evidence type="ECO:0000313" key="3">
    <source>
        <dbReference type="WBParaSite" id="SSLN_0001839101-mRNA-1"/>
    </source>
</evidence>
<dbReference type="EMBL" id="UYSU01042985">
    <property type="protein sequence ID" value="VDM04103.1"/>
    <property type="molecule type" value="Genomic_DNA"/>
</dbReference>
<proteinExistence type="predicted"/>
<dbReference type="OrthoDB" id="438440at2759"/>
<reference evidence="1 2" key="2">
    <citation type="submission" date="2018-11" db="EMBL/GenBank/DDBJ databases">
        <authorList>
            <consortium name="Pathogen Informatics"/>
        </authorList>
    </citation>
    <scope>NUCLEOTIDE SEQUENCE [LARGE SCALE GENOMIC DNA]</scope>
    <source>
        <strain evidence="1 2">NST_G2</strain>
    </source>
</reference>
<gene>
    <name evidence="1" type="ORF">SSLN_LOCUS17717</name>
</gene>
<evidence type="ECO:0000313" key="2">
    <source>
        <dbReference type="Proteomes" id="UP000275846"/>
    </source>
</evidence>
<name>A0A183TML9_SCHSO</name>
<sequence length="150" mass="16527">MTVLQSYFYNQYLEYSLTLSRLASGVLSKYFELTIPLAGAIGGIVDPSVHRSVELTLVHCLSIRPVVTNMVASDLIAGLVLLRWQTHQWVGCGHRVPMSCILRDTEPYNPTPEAPSQVTYAAITVGLLDEGVSGVPVKTRLLLNAHKYRS</sequence>
<protein>
    <submittedName>
        <fullName evidence="3">Anaphase-promoting complex subunit 1</fullName>
    </submittedName>
</protein>
<dbReference type="AlphaFoldDB" id="A0A183TML9"/>
<reference evidence="3" key="1">
    <citation type="submission" date="2016-06" db="UniProtKB">
        <authorList>
            <consortium name="WormBaseParasite"/>
        </authorList>
    </citation>
    <scope>IDENTIFICATION</scope>
</reference>
<dbReference type="WBParaSite" id="SSLN_0001839101-mRNA-1">
    <property type="protein sequence ID" value="SSLN_0001839101-mRNA-1"/>
    <property type="gene ID" value="SSLN_0001839101"/>
</dbReference>
<accession>A0A183TML9</accession>
<dbReference type="Proteomes" id="UP000275846">
    <property type="component" value="Unassembled WGS sequence"/>
</dbReference>
<evidence type="ECO:0000313" key="1">
    <source>
        <dbReference type="EMBL" id="VDM04103.1"/>
    </source>
</evidence>
<organism evidence="3">
    <name type="scientific">Schistocephalus solidus</name>
    <name type="common">Tapeworm</name>
    <dbReference type="NCBI Taxonomy" id="70667"/>
    <lineage>
        <taxon>Eukaryota</taxon>
        <taxon>Metazoa</taxon>
        <taxon>Spiralia</taxon>
        <taxon>Lophotrochozoa</taxon>
        <taxon>Platyhelminthes</taxon>
        <taxon>Cestoda</taxon>
        <taxon>Eucestoda</taxon>
        <taxon>Diphyllobothriidea</taxon>
        <taxon>Diphyllobothriidae</taxon>
        <taxon>Schistocephalus</taxon>
    </lineage>
</organism>
<keyword evidence="2" id="KW-1185">Reference proteome</keyword>